<name>A0A0K9PGQ7_ZOSMR</name>
<dbReference type="SMART" id="SM01142">
    <property type="entry name" value="DSHCT"/>
    <property type="match status" value="1"/>
</dbReference>
<dbReference type="InterPro" id="IPR050699">
    <property type="entry name" value="RNA-DNA_Helicase"/>
</dbReference>
<reference evidence="12" key="1">
    <citation type="journal article" date="2016" name="Nature">
        <title>The genome of the seagrass Zostera marina reveals angiosperm adaptation to the sea.</title>
        <authorList>
            <person name="Olsen J.L."/>
            <person name="Rouze P."/>
            <person name="Verhelst B."/>
            <person name="Lin Y.-C."/>
            <person name="Bayer T."/>
            <person name="Collen J."/>
            <person name="Dattolo E."/>
            <person name="De Paoli E."/>
            <person name="Dittami S."/>
            <person name="Maumus F."/>
            <person name="Michel G."/>
            <person name="Kersting A."/>
            <person name="Lauritano C."/>
            <person name="Lohaus R."/>
            <person name="Toepel M."/>
            <person name="Tonon T."/>
            <person name="Vanneste K."/>
            <person name="Amirebrahimi M."/>
            <person name="Brakel J."/>
            <person name="Bostroem C."/>
            <person name="Chovatia M."/>
            <person name="Grimwood J."/>
            <person name="Jenkins J.W."/>
            <person name="Jueterbock A."/>
            <person name="Mraz A."/>
            <person name="Stam W.T."/>
            <person name="Tice H."/>
            <person name="Bornberg-Bauer E."/>
            <person name="Green P.J."/>
            <person name="Pearson G.A."/>
            <person name="Procaccini G."/>
            <person name="Duarte C.M."/>
            <person name="Schmutz J."/>
            <person name="Reusch T.B.H."/>
            <person name="Van de Peer Y."/>
        </authorList>
    </citation>
    <scope>NUCLEOTIDE SEQUENCE [LARGE SCALE GENOMIC DNA]</scope>
    <source>
        <strain evidence="12">cv. Finnish</strain>
    </source>
</reference>
<feature type="coiled-coil region" evidence="8">
    <location>
        <begin position="737"/>
        <end position="764"/>
    </location>
</feature>
<dbReference type="AlphaFoldDB" id="A0A0K9PGQ7"/>
<evidence type="ECO:0000256" key="2">
    <source>
        <dbReference type="ARBA" id="ARBA00022741"/>
    </source>
</evidence>
<dbReference type="InterPro" id="IPR048392">
    <property type="entry name" value="MTR4-like_stalk"/>
</dbReference>
<keyword evidence="4 11" id="KW-0347">Helicase</keyword>
<dbReference type="Gene3D" id="1.10.3380.30">
    <property type="match status" value="1"/>
</dbReference>
<dbReference type="InterPro" id="IPR012961">
    <property type="entry name" value="Ski2/MTR4_C"/>
</dbReference>
<proteinExistence type="inferred from homology"/>
<sequence length="996" mass="113385">MSSSLKRKFIGKDESEIFSQSKLPRKMDQPIITTNEPVACIHDVSYPEGYVTPCKPDDVQITSKVKKPAKEFSFELDPFQSEAIKCLDSGESVMVSAHTSAGKTVVALYAIAMSMRDNQRVIYTSPIKALSNQKYREFKEEFSDVGLMTGDVTIDPNASCLVMTTEIWRSMQYKGSELMQQVAWIIFDEVHYMRDRDRGVVWEESIVMAPKKSRFVFLSATVPNAKEFADWIAKVHQQPCHIVYTDYRPTPLQHYVFPTGGDGLFLAVDQKGKFRDDSFQKALNALVPVHDEGKKKANNLQKGSFGGKAGEESDIFKMVKMLIEREYGPAILFSFSKRECEFLAMQMAKMDLNEDSAKESIETIFWSAMDLLSDDDKKLPQVSNMLPLLKRGIGIHHSGLLPILKEVIEILFQEGLIKCLIATETFSIGLNMPAKTVVFTNVRKFDGDKFRWITSGEYIQMSGRAGRRGIDKRGVCILMMDEKIEPSTAKAMLKGSADCLNSAFHLNYNMLLNQMRSEDGDPENLLRNSFYQFQSDRSLPDLERQAKILEYERDAMVIEEEESLKEYYNLLEQCKSLKDDVRVIVLSPRYCFPFLQPGRLVSIHCNSDDKTTSFTLEDQVTWGVIVNFQKAKGVSEEYFDKRPEDANYTVDVLTRCLVSKDIGGKKSISVIPLNSNGEPIVISLPRSQIHSLSSIRLVISKDLLPLEVRENTLKKILEVKSRFKKDGIPLLDPEEDMKVQSKSYKKLVRRIEALENLFDRHELRNSPLICQKLKMLHAKKELTGRIKSVKRSMRSSTALAFKDELKARKRVLRRLGYTSKDDVVELKGKVACEISSADELTLTEMLFSGSLKDATVEEMVAVLSCFVWQEKLQDAQKPKEELGMLFSHLQETARRVANVQLECKVQIDVESYVHSFRSDIMEAVYAWAKGSKFYEIMEITQVFEGSLIRAIRRLEEVLQQLIMAAKSIGVTELESKFEEAVSKIKRDIVFAASLYL</sequence>
<feature type="domain" description="Helicase ATP-binding" evidence="9">
    <location>
        <begin position="84"/>
        <end position="240"/>
    </location>
</feature>
<dbReference type="Pfam" id="PF08148">
    <property type="entry name" value="DSHCT"/>
    <property type="match status" value="1"/>
</dbReference>
<evidence type="ECO:0000259" key="9">
    <source>
        <dbReference type="PROSITE" id="PS51192"/>
    </source>
</evidence>
<dbReference type="Pfam" id="PF00271">
    <property type="entry name" value="Helicase_C"/>
    <property type="match status" value="1"/>
</dbReference>
<evidence type="ECO:0000256" key="4">
    <source>
        <dbReference type="ARBA" id="ARBA00022806"/>
    </source>
</evidence>
<evidence type="ECO:0000313" key="11">
    <source>
        <dbReference type="EMBL" id="KMZ68131.1"/>
    </source>
</evidence>
<dbReference type="STRING" id="29655.A0A0K9PGQ7"/>
<dbReference type="PROSITE" id="PS51192">
    <property type="entry name" value="HELICASE_ATP_BIND_1"/>
    <property type="match status" value="1"/>
</dbReference>
<dbReference type="GO" id="GO:0005524">
    <property type="term" value="F:ATP binding"/>
    <property type="evidence" value="ECO:0007669"/>
    <property type="project" value="UniProtKB-KW"/>
</dbReference>
<dbReference type="PROSITE" id="PS51194">
    <property type="entry name" value="HELICASE_CTER"/>
    <property type="match status" value="1"/>
</dbReference>
<dbReference type="Pfam" id="PF13234">
    <property type="entry name" value="MTR4_beta-barrel"/>
    <property type="match status" value="1"/>
</dbReference>
<dbReference type="GO" id="GO:0016787">
    <property type="term" value="F:hydrolase activity"/>
    <property type="evidence" value="ECO:0007669"/>
    <property type="project" value="UniProtKB-KW"/>
</dbReference>
<dbReference type="InterPro" id="IPR001650">
    <property type="entry name" value="Helicase_C-like"/>
</dbReference>
<comment type="similarity">
    <text evidence="7">Belongs to the DExH box helicase family. SKI2 subfamily.</text>
</comment>
<dbReference type="OMA" id="IMLKNYN"/>
<keyword evidence="2" id="KW-0547">Nucleotide-binding</keyword>
<dbReference type="Gene3D" id="2.40.30.300">
    <property type="match status" value="1"/>
</dbReference>
<dbReference type="PIRSF" id="PIRSF005198">
    <property type="entry name" value="Antiviral_helicase_SKI2"/>
    <property type="match status" value="1"/>
</dbReference>
<dbReference type="SMART" id="SM00490">
    <property type="entry name" value="HELICc"/>
    <property type="match status" value="1"/>
</dbReference>
<keyword evidence="3" id="KW-0378">Hydrolase</keyword>
<dbReference type="FunFam" id="3.40.50.300:FF:000141">
    <property type="entry name" value="ATP-dependent RNA helicase DOB1"/>
    <property type="match status" value="1"/>
</dbReference>
<keyword evidence="5" id="KW-0067">ATP-binding</keyword>
<keyword evidence="8" id="KW-0175">Coiled coil</keyword>
<dbReference type="InterPro" id="IPR016438">
    <property type="entry name" value="SKI2-like"/>
</dbReference>
<organism evidence="11 12">
    <name type="scientific">Zostera marina</name>
    <name type="common">Eelgrass</name>
    <dbReference type="NCBI Taxonomy" id="29655"/>
    <lineage>
        <taxon>Eukaryota</taxon>
        <taxon>Viridiplantae</taxon>
        <taxon>Streptophyta</taxon>
        <taxon>Embryophyta</taxon>
        <taxon>Tracheophyta</taxon>
        <taxon>Spermatophyta</taxon>
        <taxon>Magnoliopsida</taxon>
        <taxon>Liliopsida</taxon>
        <taxon>Zosteraceae</taxon>
        <taxon>Zostera</taxon>
    </lineage>
</organism>
<dbReference type="SMART" id="SM00487">
    <property type="entry name" value="DEXDc"/>
    <property type="match status" value="1"/>
</dbReference>
<keyword evidence="6" id="KW-0539">Nucleus</keyword>
<dbReference type="CDD" id="cd18795">
    <property type="entry name" value="SF2_C_Ski2"/>
    <property type="match status" value="1"/>
</dbReference>
<dbReference type="InterPro" id="IPR027417">
    <property type="entry name" value="P-loop_NTPase"/>
</dbReference>
<evidence type="ECO:0000256" key="8">
    <source>
        <dbReference type="SAM" id="Coils"/>
    </source>
</evidence>
<evidence type="ECO:0000313" key="12">
    <source>
        <dbReference type="Proteomes" id="UP000036987"/>
    </source>
</evidence>
<evidence type="ECO:0000256" key="5">
    <source>
        <dbReference type="ARBA" id="ARBA00022840"/>
    </source>
</evidence>
<comment type="caution">
    <text evidence="11">The sequence shown here is derived from an EMBL/GenBank/DDBJ whole genome shotgun (WGS) entry which is preliminary data.</text>
</comment>
<dbReference type="InterPro" id="IPR011545">
    <property type="entry name" value="DEAD/DEAH_box_helicase_dom"/>
</dbReference>
<dbReference type="EMBL" id="LFYR01000864">
    <property type="protein sequence ID" value="KMZ68131.1"/>
    <property type="molecule type" value="Genomic_DNA"/>
</dbReference>
<dbReference type="GO" id="GO:0003723">
    <property type="term" value="F:RNA binding"/>
    <property type="evidence" value="ECO:0007669"/>
    <property type="project" value="InterPro"/>
</dbReference>
<dbReference type="FunFam" id="2.40.30.300:FF:000003">
    <property type="entry name" value="DEAD-box family ATP dependent helicase"/>
    <property type="match status" value="1"/>
</dbReference>
<keyword evidence="12" id="KW-1185">Reference proteome</keyword>
<comment type="subcellular location">
    <subcellularLocation>
        <location evidence="1">Nucleus</location>
    </subcellularLocation>
</comment>
<dbReference type="FunFam" id="1.10.3380.30:FF:000009">
    <property type="entry name" value="DExH-box ATP-dependent RNA helicase DExH9"/>
    <property type="match status" value="1"/>
</dbReference>
<dbReference type="PANTHER" id="PTHR12131">
    <property type="entry name" value="ATP-DEPENDENT RNA AND DNA HELICASE"/>
    <property type="match status" value="1"/>
</dbReference>
<dbReference type="Gene3D" id="3.40.50.300">
    <property type="entry name" value="P-loop containing nucleotide triphosphate hydrolases"/>
    <property type="match status" value="2"/>
</dbReference>
<evidence type="ECO:0000256" key="6">
    <source>
        <dbReference type="ARBA" id="ARBA00023242"/>
    </source>
</evidence>
<dbReference type="OrthoDB" id="64767at2759"/>
<dbReference type="Proteomes" id="UP000036987">
    <property type="component" value="Unassembled WGS sequence"/>
</dbReference>
<evidence type="ECO:0000259" key="10">
    <source>
        <dbReference type="PROSITE" id="PS51194"/>
    </source>
</evidence>
<gene>
    <name evidence="11" type="ORF">ZOSMA_24G01530</name>
</gene>
<dbReference type="GO" id="GO:0000460">
    <property type="term" value="P:maturation of 5.8S rRNA"/>
    <property type="evidence" value="ECO:0000318"/>
    <property type="project" value="GO_Central"/>
</dbReference>
<dbReference type="GO" id="GO:0003724">
    <property type="term" value="F:RNA helicase activity"/>
    <property type="evidence" value="ECO:0000318"/>
    <property type="project" value="GO_Central"/>
</dbReference>
<feature type="domain" description="Helicase C-terminal" evidence="10">
    <location>
        <begin position="314"/>
        <end position="516"/>
    </location>
</feature>
<accession>A0A0K9PGQ7</accession>
<dbReference type="InterPro" id="IPR025696">
    <property type="entry name" value="Beta-barrel_MTR4"/>
</dbReference>
<evidence type="ECO:0000256" key="1">
    <source>
        <dbReference type="ARBA" id="ARBA00004123"/>
    </source>
</evidence>
<dbReference type="Pfam" id="PF00270">
    <property type="entry name" value="DEAD"/>
    <property type="match status" value="1"/>
</dbReference>
<dbReference type="InterPro" id="IPR014001">
    <property type="entry name" value="Helicase_ATP-bd"/>
</dbReference>
<dbReference type="GO" id="GO:0031499">
    <property type="term" value="C:TRAMP complex"/>
    <property type="evidence" value="ECO:0000318"/>
    <property type="project" value="GO_Central"/>
</dbReference>
<evidence type="ECO:0000256" key="3">
    <source>
        <dbReference type="ARBA" id="ARBA00022801"/>
    </source>
</evidence>
<dbReference type="PANTHER" id="PTHR12131:SF25">
    <property type="entry name" value="DEXH-BOX ATP-DEPENDENT RNA HELICASE DEXH9"/>
    <property type="match status" value="1"/>
</dbReference>
<dbReference type="GO" id="GO:0006401">
    <property type="term" value="P:RNA catabolic process"/>
    <property type="evidence" value="ECO:0000318"/>
    <property type="project" value="GO_Central"/>
</dbReference>
<protein>
    <submittedName>
        <fullName evidence="11">ATP-dependent RNA helicase DOB1</fullName>
    </submittedName>
</protein>
<dbReference type="FunFam" id="3.40.50.300:FF:000083">
    <property type="entry name" value="ATP-dependent RNA helicase DOB1"/>
    <property type="match status" value="1"/>
</dbReference>
<dbReference type="Pfam" id="PF21408">
    <property type="entry name" value="MTR4-like_stalk"/>
    <property type="match status" value="1"/>
</dbReference>
<evidence type="ECO:0000256" key="7">
    <source>
        <dbReference type="ARBA" id="ARBA00061045"/>
    </source>
</evidence>
<dbReference type="SUPFAM" id="SSF52540">
    <property type="entry name" value="P-loop containing nucleoside triphosphate hydrolases"/>
    <property type="match status" value="1"/>
</dbReference>